<dbReference type="PANTHER" id="PTHR34986:SF4">
    <property type="entry name" value="EVOLVED BETA-GALACTOSIDASE SUBUNIT BETA-RELATED"/>
    <property type="match status" value="1"/>
</dbReference>
<dbReference type="InterPro" id="IPR004375">
    <property type="entry name" value="NanQ/TabA/YiaL"/>
</dbReference>
<dbReference type="Proteomes" id="UP000677515">
    <property type="component" value="Chromosome"/>
</dbReference>
<gene>
    <name evidence="1" type="ORF">ERHA53_37980</name>
</gene>
<dbReference type="SUPFAM" id="SSF51197">
    <property type="entry name" value="Clavaminate synthase-like"/>
    <property type="match status" value="1"/>
</dbReference>
<keyword evidence="2" id="KW-1185">Reference proteome</keyword>
<dbReference type="PANTHER" id="PTHR34986">
    <property type="entry name" value="EVOLVED BETA-GALACTOSIDASE SUBUNIT BETA"/>
    <property type="match status" value="1"/>
</dbReference>
<sequence>MIAGNLNHLTLATLPASLFQLLAQPAHSLAALSALPDGRWQPEGAAWFCHIGSQQSAPAVTRHTEFHREYLDIQIVLTGEEVIRYGLTDARPAGGEERKADLYIVADPQLTQQVHLRPGDFVTFAPGEAHQALCAIGQPMMVRKAVFKIPVGMLEGTL</sequence>
<dbReference type="Gene3D" id="2.60.120.370">
    <property type="entry name" value="YhcH/YjgK/YiaL"/>
    <property type="match status" value="1"/>
</dbReference>
<organism evidence="1 2">
    <name type="scientific">Erwinia rhapontici</name>
    <name type="common">Pectobacterium rhapontici</name>
    <dbReference type="NCBI Taxonomy" id="55212"/>
    <lineage>
        <taxon>Bacteria</taxon>
        <taxon>Pseudomonadati</taxon>
        <taxon>Pseudomonadota</taxon>
        <taxon>Gammaproteobacteria</taxon>
        <taxon>Enterobacterales</taxon>
        <taxon>Erwiniaceae</taxon>
        <taxon>Erwinia</taxon>
    </lineage>
</organism>
<dbReference type="Pfam" id="PF04074">
    <property type="entry name" value="DUF386"/>
    <property type="match status" value="1"/>
</dbReference>
<evidence type="ECO:0008006" key="3">
    <source>
        <dbReference type="Google" id="ProtNLM"/>
    </source>
</evidence>
<dbReference type="InterPro" id="IPR037012">
    <property type="entry name" value="NanQ/TabA/YiaL_sf"/>
</dbReference>
<dbReference type="EMBL" id="AP024329">
    <property type="protein sequence ID" value="BCQ36455.1"/>
    <property type="molecule type" value="Genomic_DNA"/>
</dbReference>
<dbReference type="NCBIfam" id="TIGR00022">
    <property type="entry name" value="YhcH/YjgK/YiaL family protein"/>
    <property type="match status" value="1"/>
</dbReference>
<reference evidence="1 2" key="1">
    <citation type="submission" date="2021-01" db="EMBL/GenBank/DDBJ databases">
        <title>Complete genome sequence of Erwinia rhapontici MAFF 311153.</title>
        <authorList>
            <person name="Morohoshi T."/>
            <person name="Someya N."/>
        </authorList>
    </citation>
    <scope>NUCLEOTIDE SEQUENCE [LARGE SCALE GENOMIC DNA]</scope>
    <source>
        <strain evidence="1 2">MAFF 311153</strain>
    </source>
</reference>
<dbReference type="RefSeq" id="WP_159336906.1">
    <property type="nucleotide sequence ID" value="NZ_AP024329.1"/>
</dbReference>
<accession>A0ABM7N4S6</accession>
<evidence type="ECO:0000313" key="2">
    <source>
        <dbReference type="Proteomes" id="UP000677515"/>
    </source>
</evidence>
<name>A0ABM7N4S6_ERWRD</name>
<protein>
    <recommendedName>
        <fullName evidence="3">YhcH/YjgK/YiaL family protein</fullName>
    </recommendedName>
</protein>
<evidence type="ECO:0000313" key="1">
    <source>
        <dbReference type="EMBL" id="BCQ36455.1"/>
    </source>
</evidence>
<proteinExistence type="predicted"/>